<evidence type="ECO:0000259" key="3">
    <source>
        <dbReference type="PROSITE" id="PS50835"/>
    </source>
</evidence>
<dbReference type="InterPro" id="IPR036179">
    <property type="entry name" value="Ig-like_dom_sf"/>
</dbReference>
<dbReference type="InterPro" id="IPR007110">
    <property type="entry name" value="Ig-like_dom"/>
</dbReference>
<sequence>MNVPFLKVFLFICFKGDPPSTLTMNASNITSYSQDIYTLNISCYTDINNDYCLISWTTDGQLLRANGYGTDKIHNSSLMVFVNVSKENNDKPSVHLSVKDEVLLNAHDSTSVTCTAKSLPFSDIVWTVNGDTQLLVCNKSEECVMKTIPIETNEHRNYTCTAYFELGNYNTSANSSFLAIGRASTNSNDIPIVWIIIGLSVIIAAVIISSVIVLARKRFLKKNQHVNTSEPQPVQHVNVQENETVEMNEEVTYAQVNKIRTNRTEAVGPKTKGSESNLVYADIDIDHLETAGKPPSRQRPPSPTEYAEIHTIRTESGSSSDNIIT</sequence>
<feature type="region of interest" description="Disordered" evidence="1">
    <location>
        <begin position="289"/>
        <end position="325"/>
    </location>
</feature>
<evidence type="ECO:0000256" key="2">
    <source>
        <dbReference type="SAM" id="Phobius"/>
    </source>
</evidence>
<keyword evidence="2" id="KW-0812">Transmembrane</keyword>
<dbReference type="Gene3D" id="2.60.40.10">
    <property type="entry name" value="Immunoglobulins"/>
    <property type="match status" value="1"/>
</dbReference>
<dbReference type="Proteomes" id="UP001164746">
    <property type="component" value="Chromosome 2"/>
</dbReference>
<organism evidence="4 5">
    <name type="scientific">Mya arenaria</name>
    <name type="common">Soft-shell clam</name>
    <dbReference type="NCBI Taxonomy" id="6604"/>
    <lineage>
        <taxon>Eukaryota</taxon>
        <taxon>Metazoa</taxon>
        <taxon>Spiralia</taxon>
        <taxon>Lophotrochozoa</taxon>
        <taxon>Mollusca</taxon>
        <taxon>Bivalvia</taxon>
        <taxon>Autobranchia</taxon>
        <taxon>Heteroconchia</taxon>
        <taxon>Euheterodonta</taxon>
        <taxon>Imparidentia</taxon>
        <taxon>Neoheterodontei</taxon>
        <taxon>Myida</taxon>
        <taxon>Myoidea</taxon>
        <taxon>Myidae</taxon>
        <taxon>Mya</taxon>
    </lineage>
</organism>
<reference evidence="4" key="1">
    <citation type="submission" date="2022-11" db="EMBL/GenBank/DDBJ databases">
        <title>Centuries of genome instability and evolution in soft-shell clam transmissible cancer (bioRxiv).</title>
        <authorList>
            <person name="Hart S.F.M."/>
            <person name="Yonemitsu M.A."/>
            <person name="Giersch R.M."/>
            <person name="Beal B.F."/>
            <person name="Arriagada G."/>
            <person name="Davis B.W."/>
            <person name="Ostrander E.A."/>
            <person name="Goff S.P."/>
            <person name="Metzger M.J."/>
        </authorList>
    </citation>
    <scope>NUCLEOTIDE SEQUENCE</scope>
    <source>
        <strain evidence="4">MELC-2E11</strain>
        <tissue evidence="4">Siphon/mantle</tissue>
    </source>
</reference>
<dbReference type="PROSITE" id="PS50835">
    <property type="entry name" value="IG_LIKE"/>
    <property type="match status" value="1"/>
</dbReference>
<name>A0ABY7DHU0_MYAAR</name>
<protein>
    <recommendedName>
        <fullName evidence="3">Ig-like domain-containing protein</fullName>
    </recommendedName>
</protein>
<keyword evidence="2" id="KW-1133">Transmembrane helix</keyword>
<dbReference type="SUPFAM" id="SSF48726">
    <property type="entry name" value="Immunoglobulin"/>
    <property type="match status" value="1"/>
</dbReference>
<keyword evidence="5" id="KW-1185">Reference proteome</keyword>
<accession>A0ABY7DHU0</accession>
<proteinExistence type="predicted"/>
<evidence type="ECO:0000313" key="5">
    <source>
        <dbReference type="Proteomes" id="UP001164746"/>
    </source>
</evidence>
<evidence type="ECO:0000313" key="4">
    <source>
        <dbReference type="EMBL" id="WAQ96034.1"/>
    </source>
</evidence>
<dbReference type="EMBL" id="CP111013">
    <property type="protein sequence ID" value="WAQ96034.1"/>
    <property type="molecule type" value="Genomic_DNA"/>
</dbReference>
<keyword evidence="2" id="KW-0472">Membrane</keyword>
<evidence type="ECO:0000256" key="1">
    <source>
        <dbReference type="SAM" id="MobiDB-lite"/>
    </source>
</evidence>
<dbReference type="InterPro" id="IPR013783">
    <property type="entry name" value="Ig-like_fold"/>
</dbReference>
<feature type="transmembrane region" description="Helical" evidence="2">
    <location>
        <begin position="192"/>
        <end position="215"/>
    </location>
</feature>
<feature type="domain" description="Ig-like" evidence="3">
    <location>
        <begin position="92"/>
        <end position="176"/>
    </location>
</feature>
<feature type="compositionally biased region" description="Polar residues" evidence="1">
    <location>
        <begin position="314"/>
        <end position="325"/>
    </location>
</feature>
<gene>
    <name evidence="4" type="ORF">MAR_028724</name>
</gene>